<evidence type="ECO:0000313" key="2">
    <source>
        <dbReference type="EMBL" id="GGE13056.1"/>
    </source>
</evidence>
<accession>A0A916ZTG1</accession>
<sequence>MACASPKASFQDVSTTSTPKKEAPNSTFGKYFTPQGDLRALVIYVNYEDEYLDKAVHDDLLHWPIEEEFPVHYGKSVIDNNQNLSWGFQEKEEFETIDLTDFSTFENLSAYYYTMSSGKFRLYFETLKHPESKKAISIKISPEEIPSSAAGRGELNKRVFQKIREIYPEDYDWSRFDNIQNSPNYQKDASVEGNTNSYEDHQLDFVILLFRNWNSWKPHPNGSKTGVGWRKAIMGTGAGNEIIAYQNNQPIYAGNNGVRIFLTQRNLFQNHELLIHEIAHGMISMPHINTANRAEGDYLFYNYGWGMMDTYSNQFGTANAWERWYAGWTEITHDIKPSDKKITVELDDYLSKDHSIRIQLPQVKDQYLWLEHRKDTTAIYYQRPLRRKDRYGNAHPKHQPGLYAFLEKMAPSRATTFGTNVQGTNGMKVLYGKGNYDYTFQGFEKRYYAWDNEVLQVKNEEANAYAGHHEAMLFRYDFNQNGTIERKTNSNGAGGLYTDTQAIFEIDGKKGFPFYMFNTPIQLKKISAFSNPAITNFQKMDWKTNELAPVILHSLSVEQQKLPNGNLQLKINYQDGKIEENFRMAGPIILPAGEVIQLTKGKELLLNKSKTINRVKEENASFIANSYLKVEGELVLEENAVFVIDEESQVSFEANSKLVMKKGAKIILKNKAELILDEATELDLHPKASIKE</sequence>
<organism evidence="2 3">
    <name type="scientific">Psychroflexus salis</name>
    <dbReference type="NCBI Taxonomy" id="1526574"/>
    <lineage>
        <taxon>Bacteria</taxon>
        <taxon>Pseudomonadati</taxon>
        <taxon>Bacteroidota</taxon>
        <taxon>Flavobacteriia</taxon>
        <taxon>Flavobacteriales</taxon>
        <taxon>Flavobacteriaceae</taxon>
        <taxon>Psychroflexus</taxon>
    </lineage>
</organism>
<proteinExistence type="predicted"/>
<dbReference type="EMBL" id="BMGL01000007">
    <property type="protein sequence ID" value="GGE13056.1"/>
    <property type="molecule type" value="Genomic_DNA"/>
</dbReference>
<feature type="region of interest" description="Disordered" evidence="1">
    <location>
        <begin position="1"/>
        <end position="26"/>
    </location>
</feature>
<evidence type="ECO:0000256" key="1">
    <source>
        <dbReference type="SAM" id="MobiDB-lite"/>
    </source>
</evidence>
<dbReference type="AlphaFoldDB" id="A0A916ZTG1"/>
<comment type="caution">
    <text evidence="2">The sequence shown here is derived from an EMBL/GenBank/DDBJ whole genome shotgun (WGS) entry which is preliminary data.</text>
</comment>
<evidence type="ECO:0000313" key="3">
    <source>
        <dbReference type="Proteomes" id="UP000599688"/>
    </source>
</evidence>
<gene>
    <name evidence="2" type="ORF">GCM10010831_13110</name>
</gene>
<protein>
    <submittedName>
        <fullName evidence="2">Uncharacterized protein</fullName>
    </submittedName>
</protein>
<reference evidence="2 3" key="1">
    <citation type="journal article" date="2014" name="Int. J. Syst. Evol. Microbiol.">
        <title>Complete genome sequence of Corynebacterium casei LMG S-19264T (=DSM 44701T), isolated from a smear-ripened cheese.</title>
        <authorList>
            <consortium name="US DOE Joint Genome Institute (JGI-PGF)"/>
            <person name="Walter F."/>
            <person name="Albersmeier A."/>
            <person name="Kalinowski J."/>
            <person name="Ruckert C."/>
        </authorList>
    </citation>
    <scope>NUCLEOTIDE SEQUENCE [LARGE SCALE GENOMIC DNA]</scope>
    <source>
        <strain evidence="2 3">CGMCC 1.12925</strain>
    </source>
</reference>
<keyword evidence="3" id="KW-1185">Reference proteome</keyword>
<name>A0A916ZTG1_9FLAO</name>
<feature type="compositionally biased region" description="Polar residues" evidence="1">
    <location>
        <begin position="11"/>
        <end position="26"/>
    </location>
</feature>
<dbReference type="Proteomes" id="UP000599688">
    <property type="component" value="Unassembled WGS sequence"/>
</dbReference>